<gene>
    <name evidence="2" type="ORF">EC973_004093</name>
</gene>
<organism evidence="2 3">
    <name type="scientific">Apophysomyces ossiformis</name>
    <dbReference type="NCBI Taxonomy" id="679940"/>
    <lineage>
        <taxon>Eukaryota</taxon>
        <taxon>Fungi</taxon>
        <taxon>Fungi incertae sedis</taxon>
        <taxon>Mucoromycota</taxon>
        <taxon>Mucoromycotina</taxon>
        <taxon>Mucoromycetes</taxon>
        <taxon>Mucorales</taxon>
        <taxon>Mucorineae</taxon>
        <taxon>Mucoraceae</taxon>
        <taxon>Apophysomyces</taxon>
    </lineage>
</organism>
<name>A0A8H7EQ52_9FUNG</name>
<dbReference type="Proteomes" id="UP000605846">
    <property type="component" value="Unassembled WGS sequence"/>
</dbReference>
<evidence type="ECO:0000313" key="3">
    <source>
        <dbReference type="Proteomes" id="UP000605846"/>
    </source>
</evidence>
<keyword evidence="3" id="KW-1185">Reference proteome</keyword>
<dbReference type="OrthoDB" id="2228980at2759"/>
<evidence type="ECO:0000256" key="1">
    <source>
        <dbReference type="SAM" id="MobiDB-lite"/>
    </source>
</evidence>
<dbReference type="EMBL" id="JABAYA010000232">
    <property type="protein sequence ID" value="KAF7721830.1"/>
    <property type="molecule type" value="Genomic_DNA"/>
</dbReference>
<evidence type="ECO:0000313" key="2">
    <source>
        <dbReference type="EMBL" id="KAF7721830.1"/>
    </source>
</evidence>
<protein>
    <submittedName>
        <fullName evidence="2">Uncharacterized protein</fullName>
    </submittedName>
</protein>
<reference evidence="2" key="1">
    <citation type="submission" date="2020-01" db="EMBL/GenBank/DDBJ databases">
        <title>Genome Sequencing of Three Apophysomyces-Like Fungal Strains Confirms a Novel Fungal Genus in the Mucoromycota with divergent Burkholderia-like Endosymbiotic Bacteria.</title>
        <authorList>
            <person name="Stajich J.E."/>
            <person name="Macias A.M."/>
            <person name="Carter-House D."/>
            <person name="Lovett B."/>
            <person name="Kasson L.R."/>
            <person name="Berry K."/>
            <person name="Grigoriev I."/>
            <person name="Chang Y."/>
            <person name="Spatafora J."/>
            <person name="Kasson M.T."/>
        </authorList>
    </citation>
    <scope>NUCLEOTIDE SEQUENCE</scope>
    <source>
        <strain evidence="2">NRRL A-21654</strain>
    </source>
</reference>
<dbReference type="AlphaFoldDB" id="A0A8H7EQ52"/>
<feature type="region of interest" description="Disordered" evidence="1">
    <location>
        <begin position="1"/>
        <end position="30"/>
    </location>
</feature>
<sequence length="88" mass="10502">MDQPRKYHVSVEECPDDEDKQQNLSTEPPYDLDTYMITYNAPSDDNPHWEYVDALEERARREKMTDTTAYENATKMAKIVKEYQQRSH</sequence>
<comment type="caution">
    <text evidence="2">The sequence shown here is derived from an EMBL/GenBank/DDBJ whole genome shotgun (WGS) entry which is preliminary data.</text>
</comment>
<proteinExistence type="predicted"/>
<accession>A0A8H7EQ52</accession>